<reference evidence="2" key="1">
    <citation type="submission" date="2023-07" db="EMBL/GenBank/DDBJ databases">
        <title>draft genome sequence of fig (Ficus carica).</title>
        <authorList>
            <person name="Takahashi T."/>
            <person name="Nishimura K."/>
        </authorList>
    </citation>
    <scope>NUCLEOTIDE SEQUENCE</scope>
</reference>
<evidence type="ECO:0000313" key="3">
    <source>
        <dbReference type="Proteomes" id="UP001187192"/>
    </source>
</evidence>
<keyword evidence="1" id="KW-0812">Transmembrane</keyword>
<comment type="caution">
    <text evidence="2">The sequence shown here is derived from an EMBL/GenBank/DDBJ whole genome shotgun (WGS) entry which is preliminary data.</text>
</comment>
<organism evidence="2 3">
    <name type="scientific">Ficus carica</name>
    <name type="common">Common fig</name>
    <dbReference type="NCBI Taxonomy" id="3494"/>
    <lineage>
        <taxon>Eukaryota</taxon>
        <taxon>Viridiplantae</taxon>
        <taxon>Streptophyta</taxon>
        <taxon>Embryophyta</taxon>
        <taxon>Tracheophyta</taxon>
        <taxon>Spermatophyta</taxon>
        <taxon>Magnoliopsida</taxon>
        <taxon>eudicotyledons</taxon>
        <taxon>Gunneridae</taxon>
        <taxon>Pentapetalae</taxon>
        <taxon>rosids</taxon>
        <taxon>fabids</taxon>
        <taxon>Rosales</taxon>
        <taxon>Moraceae</taxon>
        <taxon>Ficeae</taxon>
        <taxon>Ficus</taxon>
    </lineage>
</organism>
<evidence type="ECO:0008006" key="4">
    <source>
        <dbReference type="Google" id="ProtNLM"/>
    </source>
</evidence>
<feature type="transmembrane region" description="Helical" evidence="1">
    <location>
        <begin position="15"/>
        <end position="39"/>
    </location>
</feature>
<dbReference type="Proteomes" id="UP001187192">
    <property type="component" value="Unassembled WGS sequence"/>
</dbReference>
<keyword evidence="1" id="KW-1133">Transmembrane helix</keyword>
<sequence>MATLWCKESQSLRKVVGNIVLVGLVGGLATIFLISLVSFSNYVDSKSGPQTEPLMLYLDSFSVSNFKVLKSSFSAEWDAELTFTNRNGGLKVLLNGFKVFVFHRERQALSCATVGGMEIDPMTRKSVMIKFDTRRSCGVEKPENNYQFLNELREDVKSGLLGFSLRMRIPAFYRLRLLGLGTTVVLTPFCPSLNVEFVAAKGEGKMVGGRNCSIPLPK</sequence>
<evidence type="ECO:0000313" key="2">
    <source>
        <dbReference type="EMBL" id="GMN39546.1"/>
    </source>
</evidence>
<keyword evidence="3" id="KW-1185">Reference proteome</keyword>
<accession>A0AA88AFP2</accession>
<proteinExistence type="predicted"/>
<name>A0AA88AFP2_FICCA</name>
<dbReference type="EMBL" id="BTGU01000009">
    <property type="protein sequence ID" value="GMN39546.1"/>
    <property type="molecule type" value="Genomic_DNA"/>
</dbReference>
<gene>
    <name evidence="2" type="ORF">TIFTF001_008775</name>
</gene>
<protein>
    <recommendedName>
        <fullName evidence="4">Late embryogenesis abundant protein LEA-2 subgroup domain-containing protein</fullName>
    </recommendedName>
</protein>
<keyword evidence="1" id="KW-0472">Membrane</keyword>
<evidence type="ECO:0000256" key="1">
    <source>
        <dbReference type="SAM" id="Phobius"/>
    </source>
</evidence>
<dbReference type="AlphaFoldDB" id="A0AA88AFP2"/>